<protein>
    <submittedName>
        <fullName evidence="2">Uncharacterized protein</fullName>
    </submittedName>
</protein>
<accession>A0ABV6RKA9</accession>
<dbReference type="EMBL" id="JBHLTG010000001">
    <property type="protein sequence ID" value="MFC0677420.1"/>
    <property type="molecule type" value="Genomic_DNA"/>
</dbReference>
<evidence type="ECO:0000313" key="2">
    <source>
        <dbReference type="EMBL" id="MFC0677420.1"/>
    </source>
</evidence>
<reference evidence="2 3" key="1">
    <citation type="submission" date="2024-09" db="EMBL/GenBank/DDBJ databases">
        <authorList>
            <person name="Sun Q."/>
            <person name="Mori K."/>
        </authorList>
    </citation>
    <scope>NUCLEOTIDE SEQUENCE [LARGE SCALE GENOMIC DNA]</scope>
    <source>
        <strain evidence="2 3">KCTC 23076</strain>
    </source>
</reference>
<feature type="chain" id="PRO_5045376503" evidence="1">
    <location>
        <begin position="27"/>
        <end position="307"/>
    </location>
</feature>
<organism evidence="2 3">
    <name type="scientific">Lysobacter korlensis</name>
    <dbReference type="NCBI Taxonomy" id="553636"/>
    <lineage>
        <taxon>Bacteria</taxon>
        <taxon>Pseudomonadati</taxon>
        <taxon>Pseudomonadota</taxon>
        <taxon>Gammaproteobacteria</taxon>
        <taxon>Lysobacterales</taxon>
        <taxon>Lysobacteraceae</taxon>
        <taxon>Lysobacter</taxon>
    </lineage>
</organism>
<keyword evidence="1" id="KW-0732">Signal</keyword>
<keyword evidence="3" id="KW-1185">Reference proteome</keyword>
<comment type="caution">
    <text evidence="2">The sequence shown here is derived from an EMBL/GenBank/DDBJ whole genome shotgun (WGS) entry which is preliminary data.</text>
</comment>
<proteinExistence type="predicted"/>
<dbReference type="Proteomes" id="UP001589896">
    <property type="component" value="Unassembled WGS sequence"/>
</dbReference>
<name>A0ABV6RKA9_9GAMM</name>
<gene>
    <name evidence="2" type="ORF">ACFFGH_06075</name>
</gene>
<feature type="signal peptide" evidence="1">
    <location>
        <begin position="1"/>
        <end position="26"/>
    </location>
</feature>
<dbReference type="RefSeq" id="WP_386665885.1">
    <property type="nucleotide sequence ID" value="NZ_JBHLTG010000001.1"/>
</dbReference>
<evidence type="ECO:0000313" key="3">
    <source>
        <dbReference type="Proteomes" id="UP001589896"/>
    </source>
</evidence>
<evidence type="ECO:0000256" key="1">
    <source>
        <dbReference type="SAM" id="SignalP"/>
    </source>
</evidence>
<sequence>MERLKNWFNAGLVSIALLASAGAAHAQSEFTVKDEATGARQILTEDTARFTLTSFGDRVFFNVRDTSGQAAAIGDGNWYVTFVAPPGERLKPGLYPDVGCPTATYGRAAGLQVTFENPRCSTEDTIWGWIVIRQIDYDAAGKVVALEATYSQRVGSPDAPAWSGLLRYKASPLSLRIKAPETSPWGALRQHHHGDTSLFSLNGDASGMYYEASVIKDFWNVVVFPPTGQTLRPGRYVTRGEATSRFAGLNVIRGLEDPVYCPNSTGVLDIVDVALDAAGKASGLHARFEYRCDPRSAPMRGEVRFKR</sequence>